<keyword evidence="3" id="KW-0812">Transmembrane</keyword>
<evidence type="ECO:0000256" key="5">
    <source>
        <dbReference type="ARBA" id="ARBA00022989"/>
    </source>
</evidence>
<evidence type="ECO:0000256" key="2">
    <source>
        <dbReference type="ARBA" id="ARBA00022448"/>
    </source>
</evidence>
<dbReference type="InterPro" id="IPR003369">
    <property type="entry name" value="TatA/B/E"/>
</dbReference>
<evidence type="ECO:0000256" key="4">
    <source>
        <dbReference type="ARBA" id="ARBA00022927"/>
    </source>
</evidence>
<dbReference type="EMBL" id="PPFX01000018">
    <property type="protein sequence ID" value="PNU20077.1"/>
    <property type="molecule type" value="Genomic_DNA"/>
</dbReference>
<keyword evidence="4" id="KW-0653">Protein transport</keyword>
<feature type="region of interest" description="Disordered" evidence="8">
    <location>
        <begin position="54"/>
        <end position="74"/>
    </location>
</feature>
<name>A0A2K2H9Y1_9BACT</name>
<dbReference type="OrthoDB" id="5402452at2"/>
<sequence>MFGLGWMEIGILVLILVLVFGPGRAGAMAGKIFGTVKKVDEAKRSVLSPTGLLERFLGGKKPDDRTENGPDKKS</sequence>
<evidence type="ECO:0000256" key="8">
    <source>
        <dbReference type="SAM" id="MobiDB-lite"/>
    </source>
</evidence>
<gene>
    <name evidence="9" type="ORF">C2E25_09170</name>
</gene>
<evidence type="ECO:0000313" key="9">
    <source>
        <dbReference type="EMBL" id="PNU20077.1"/>
    </source>
</evidence>
<dbReference type="Proteomes" id="UP000236340">
    <property type="component" value="Unassembled WGS sequence"/>
</dbReference>
<feature type="compositionally biased region" description="Basic and acidic residues" evidence="8">
    <location>
        <begin position="60"/>
        <end position="74"/>
    </location>
</feature>
<keyword evidence="5" id="KW-1133">Transmembrane helix</keyword>
<keyword evidence="6" id="KW-0811">Translocation</keyword>
<keyword evidence="2" id="KW-0813">Transport</keyword>
<dbReference type="Gene3D" id="1.20.5.3310">
    <property type="match status" value="1"/>
</dbReference>
<dbReference type="Pfam" id="PF02416">
    <property type="entry name" value="TatA_B_E"/>
    <property type="match status" value="1"/>
</dbReference>
<evidence type="ECO:0000256" key="7">
    <source>
        <dbReference type="ARBA" id="ARBA00023136"/>
    </source>
</evidence>
<evidence type="ECO:0000256" key="6">
    <source>
        <dbReference type="ARBA" id="ARBA00023010"/>
    </source>
</evidence>
<dbReference type="AlphaFoldDB" id="A0A2K2H9Y1"/>
<dbReference type="RefSeq" id="WP_103115452.1">
    <property type="nucleotide sequence ID" value="NZ_PPFX01000018.1"/>
</dbReference>
<comment type="subcellular location">
    <subcellularLocation>
        <location evidence="1">Membrane</location>
        <topology evidence="1">Single-pass membrane protein</topology>
    </subcellularLocation>
</comment>
<protein>
    <recommendedName>
        <fullName evidence="11">Sec-independent protein translocase protein TatA</fullName>
    </recommendedName>
</protein>
<evidence type="ECO:0000313" key="10">
    <source>
        <dbReference type="Proteomes" id="UP000236340"/>
    </source>
</evidence>
<comment type="caution">
    <text evidence="9">The sequence shown here is derived from an EMBL/GenBank/DDBJ whole genome shotgun (WGS) entry which is preliminary data.</text>
</comment>
<organism evidence="9 10">
    <name type="scientific">Geothermobacter hydrogeniphilus</name>
    <dbReference type="NCBI Taxonomy" id="1969733"/>
    <lineage>
        <taxon>Bacteria</taxon>
        <taxon>Pseudomonadati</taxon>
        <taxon>Thermodesulfobacteriota</taxon>
        <taxon>Desulfuromonadia</taxon>
        <taxon>Desulfuromonadales</taxon>
        <taxon>Geothermobacteraceae</taxon>
        <taxon>Geothermobacter</taxon>
    </lineage>
</organism>
<keyword evidence="7" id="KW-0472">Membrane</keyword>
<evidence type="ECO:0000256" key="1">
    <source>
        <dbReference type="ARBA" id="ARBA00004167"/>
    </source>
</evidence>
<evidence type="ECO:0008006" key="11">
    <source>
        <dbReference type="Google" id="ProtNLM"/>
    </source>
</evidence>
<proteinExistence type="predicted"/>
<evidence type="ECO:0000256" key="3">
    <source>
        <dbReference type="ARBA" id="ARBA00022692"/>
    </source>
</evidence>
<reference evidence="9 10" key="1">
    <citation type="journal article" date="2018" name="Genome Announc.">
        <title>Genome Sequence of Geothermobacter sp. HR-1 Iron Reducer from the Loihi Seamount.</title>
        <authorList>
            <person name="Smith H."/>
            <person name="Abuyen K."/>
            <person name="Tremblay J."/>
            <person name="Savalia P."/>
            <person name="Perez-Rodriguez I."/>
            <person name="Emerson D."/>
            <person name="Tully B."/>
            <person name="Amend J."/>
        </authorList>
    </citation>
    <scope>NUCLEOTIDE SEQUENCE [LARGE SCALE GENOMIC DNA]</scope>
    <source>
        <strain evidence="9 10">HR-1</strain>
    </source>
</reference>
<accession>A0A2K2H9Y1</accession>